<evidence type="ECO:0000256" key="3">
    <source>
        <dbReference type="ARBA" id="ARBA00023098"/>
    </source>
</evidence>
<sequence>MTEARAKKLPYRSIPQMMQVNAEKYADRPAISFKKGGGYITLNYQQFYSRILMTARGLRKAGMQAGDRVAIFSENRAGWVIADMGIQAALGISVPVYATNTGVQAAYVINHSGSKIVFVSDRSQYEKLLAVRDQIPQVEMVFSFERFLGERNLPVHTLYQLSEISYPIQDKEKQQIEEQIASIDSTDLITVIYTSGTTGIPKGVMLTQHNMAINAWDGIQRAGEAQMTGTFLSFLPLSHVLERTAGYYAVLMGGGHIAFAEDVNKVVENILEVKPSAMISVPRLFEKIYSRIYENIHLLGPVKRQLFHSAIATGHKYIHAKYIRHQSIGLLGLKYKIYDRLVFRKIRSRFGGQLKFFICGGAPLDKTINEFMWIIGIPVFEGYGLTETSPAIALNSLHENRFGSVGKALGDTEFKLLEDGELLVKGSAVMRGYYQDQKATANAFVDGWFKTGDIAHIDEQGYVYIVDRKKEIIVTAGGKNIAPQPLENTLKLDKYISQAYIHGDTKPYLIAILTPNFERLIEFGHEKHINYLSVDDLVANEQVKQLFAERIALFNKNLASYQTIKKFILLPREFSTEGGELTPTMKLKRKEIYKTYKDKIEQLYQHNGEGQNSQPQSENGGKNEAN</sequence>
<dbReference type="PANTHER" id="PTHR43272">
    <property type="entry name" value="LONG-CHAIN-FATTY-ACID--COA LIGASE"/>
    <property type="match status" value="1"/>
</dbReference>
<dbReference type="PANTHER" id="PTHR43272:SF32">
    <property type="entry name" value="AMP-DEPENDENT SYNTHETASE_LIGASE DOMAIN-CONTAINING PROTEIN"/>
    <property type="match status" value="1"/>
</dbReference>
<proteinExistence type="predicted"/>
<reference evidence="6 7" key="1">
    <citation type="submission" date="2016-10" db="EMBL/GenBank/DDBJ databases">
        <authorList>
            <person name="de Groot N.N."/>
        </authorList>
    </citation>
    <scope>NUCLEOTIDE SEQUENCE [LARGE SCALE GENOMIC DNA]</scope>
    <source>
        <strain evidence="6 7">DSM 7343</strain>
    </source>
</reference>
<dbReference type="PROSITE" id="PS00455">
    <property type="entry name" value="AMP_BINDING"/>
    <property type="match status" value="1"/>
</dbReference>
<keyword evidence="2" id="KW-0276">Fatty acid metabolism</keyword>
<dbReference type="STRING" id="37625.SAMN05660420_02911"/>
<dbReference type="OrthoDB" id="9799237at2"/>
<feature type="compositionally biased region" description="Polar residues" evidence="4">
    <location>
        <begin position="604"/>
        <end position="626"/>
    </location>
</feature>
<dbReference type="Proteomes" id="UP000199409">
    <property type="component" value="Unassembled WGS sequence"/>
</dbReference>
<dbReference type="EMBL" id="FNQN01000010">
    <property type="protein sequence ID" value="SEA71046.1"/>
    <property type="molecule type" value="Genomic_DNA"/>
</dbReference>
<dbReference type="CDD" id="cd05907">
    <property type="entry name" value="VL_LC_FACS_like"/>
    <property type="match status" value="1"/>
</dbReference>
<dbReference type="Gene3D" id="3.40.50.12780">
    <property type="entry name" value="N-terminal domain of ligase-like"/>
    <property type="match status" value="1"/>
</dbReference>
<feature type="domain" description="AMP-dependent synthetase/ligase" evidence="5">
    <location>
        <begin position="19"/>
        <end position="434"/>
    </location>
</feature>
<dbReference type="InterPro" id="IPR020845">
    <property type="entry name" value="AMP-binding_CS"/>
</dbReference>
<organism evidence="6 7">
    <name type="scientific">Desulfuromusa kysingii</name>
    <dbReference type="NCBI Taxonomy" id="37625"/>
    <lineage>
        <taxon>Bacteria</taxon>
        <taxon>Pseudomonadati</taxon>
        <taxon>Thermodesulfobacteriota</taxon>
        <taxon>Desulfuromonadia</taxon>
        <taxon>Desulfuromonadales</taxon>
        <taxon>Geopsychrobacteraceae</taxon>
        <taxon>Desulfuromusa</taxon>
    </lineage>
</organism>
<keyword evidence="1" id="KW-0436">Ligase</keyword>
<name>A0A1H4DEW6_9BACT</name>
<dbReference type="Pfam" id="PF00501">
    <property type="entry name" value="AMP-binding"/>
    <property type="match status" value="1"/>
</dbReference>
<dbReference type="SUPFAM" id="SSF56801">
    <property type="entry name" value="Acetyl-CoA synthetase-like"/>
    <property type="match status" value="1"/>
</dbReference>
<evidence type="ECO:0000313" key="6">
    <source>
        <dbReference type="EMBL" id="SEA71046.1"/>
    </source>
</evidence>
<dbReference type="AlphaFoldDB" id="A0A1H4DEW6"/>
<dbReference type="RefSeq" id="WP_092350123.1">
    <property type="nucleotide sequence ID" value="NZ_FNQN01000010.1"/>
</dbReference>
<evidence type="ECO:0000256" key="2">
    <source>
        <dbReference type="ARBA" id="ARBA00022832"/>
    </source>
</evidence>
<dbReference type="InterPro" id="IPR000873">
    <property type="entry name" value="AMP-dep_synth/lig_dom"/>
</dbReference>
<dbReference type="GO" id="GO:0004467">
    <property type="term" value="F:long-chain fatty acid-CoA ligase activity"/>
    <property type="evidence" value="ECO:0007669"/>
    <property type="project" value="TreeGrafter"/>
</dbReference>
<gene>
    <name evidence="6" type="ORF">SAMN05660420_02911</name>
</gene>
<feature type="region of interest" description="Disordered" evidence="4">
    <location>
        <begin position="603"/>
        <end position="626"/>
    </location>
</feature>
<evidence type="ECO:0000256" key="1">
    <source>
        <dbReference type="ARBA" id="ARBA00022598"/>
    </source>
</evidence>
<protein>
    <submittedName>
        <fullName evidence="6">Long-chain acyl-CoA synthetase</fullName>
    </submittedName>
</protein>
<evidence type="ECO:0000313" key="7">
    <source>
        <dbReference type="Proteomes" id="UP000199409"/>
    </source>
</evidence>
<evidence type="ECO:0000259" key="5">
    <source>
        <dbReference type="Pfam" id="PF00501"/>
    </source>
</evidence>
<evidence type="ECO:0000256" key="4">
    <source>
        <dbReference type="SAM" id="MobiDB-lite"/>
    </source>
</evidence>
<dbReference type="InterPro" id="IPR042099">
    <property type="entry name" value="ANL_N_sf"/>
</dbReference>
<accession>A0A1H4DEW6</accession>
<dbReference type="Pfam" id="PF23562">
    <property type="entry name" value="AMP-binding_C_3"/>
    <property type="match status" value="1"/>
</dbReference>
<dbReference type="GO" id="GO:0016020">
    <property type="term" value="C:membrane"/>
    <property type="evidence" value="ECO:0007669"/>
    <property type="project" value="TreeGrafter"/>
</dbReference>
<keyword evidence="3" id="KW-0443">Lipid metabolism</keyword>
<keyword evidence="7" id="KW-1185">Reference proteome</keyword>